<comment type="caution">
    <text evidence="1">The sequence shown here is derived from an EMBL/GenBank/DDBJ whole genome shotgun (WGS) entry which is preliminary data.</text>
</comment>
<sequence>MSILSGILARKRQFSTAIRPKHFFTLTGAKERQTDNEGTLMDEPMISRDTIRARARDAFARGADRDQHGFESHQYGAITEWQAEWDRCQAENQDELEAA</sequence>
<dbReference type="EMBL" id="JANUHB010000002">
    <property type="protein sequence ID" value="MCS0808662.1"/>
    <property type="molecule type" value="Genomic_DNA"/>
</dbReference>
<name>A0ABT2DBF4_9BURK</name>
<reference evidence="1 2" key="1">
    <citation type="submission" date="2022-08" db="EMBL/GenBank/DDBJ databases">
        <title>Reclassification of Massilia species as members of the genera Telluria, Duganella, Pseudoduganella, Mokoshia gen. nov. and Zemynaea gen. nov. using orthogonal and non-orthogonal genome-based approaches.</title>
        <authorList>
            <person name="Bowman J.P."/>
        </authorList>
    </citation>
    <scope>NUCLEOTIDE SEQUENCE [LARGE SCALE GENOMIC DNA]</scope>
    <source>
        <strain evidence="1 2">JCM 31605</strain>
    </source>
</reference>
<gene>
    <name evidence="1" type="ORF">NX774_12100</name>
</gene>
<evidence type="ECO:0000313" key="2">
    <source>
        <dbReference type="Proteomes" id="UP001206126"/>
    </source>
</evidence>
<dbReference type="Proteomes" id="UP001206126">
    <property type="component" value="Unassembled WGS sequence"/>
</dbReference>
<protein>
    <submittedName>
        <fullName evidence="1">Uncharacterized protein</fullName>
    </submittedName>
</protein>
<organism evidence="1 2">
    <name type="scientific">Massilia agilis</name>
    <dbReference type="NCBI Taxonomy" id="1811226"/>
    <lineage>
        <taxon>Bacteria</taxon>
        <taxon>Pseudomonadati</taxon>
        <taxon>Pseudomonadota</taxon>
        <taxon>Betaproteobacteria</taxon>
        <taxon>Burkholderiales</taxon>
        <taxon>Oxalobacteraceae</taxon>
        <taxon>Telluria group</taxon>
        <taxon>Massilia</taxon>
    </lineage>
</organism>
<keyword evidence="2" id="KW-1185">Reference proteome</keyword>
<evidence type="ECO:0000313" key="1">
    <source>
        <dbReference type="EMBL" id="MCS0808662.1"/>
    </source>
</evidence>
<proteinExistence type="predicted"/>
<accession>A0ABT2DBF4</accession>
<dbReference type="RefSeq" id="WP_258822426.1">
    <property type="nucleotide sequence ID" value="NZ_JANUHB010000002.1"/>
</dbReference>